<keyword evidence="1" id="KW-0812">Transmembrane</keyword>
<keyword evidence="3" id="KW-1185">Reference proteome</keyword>
<organism evidence="2 3">
    <name type="scientific">Methylomonas defluvii</name>
    <dbReference type="NCBI Taxonomy" id="3045149"/>
    <lineage>
        <taxon>Bacteria</taxon>
        <taxon>Pseudomonadati</taxon>
        <taxon>Pseudomonadota</taxon>
        <taxon>Gammaproteobacteria</taxon>
        <taxon>Methylococcales</taxon>
        <taxon>Methylococcaceae</taxon>
        <taxon>Methylomonas</taxon>
    </lineage>
</organism>
<feature type="transmembrane region" description="Helical" evidence="1">
    <location>
        <begin position="55"/>
        <end position="75"/>
    </location>
</feature>
<evidence type="ECO:0008006" key="4">
    <source>
        <dbReference type="Google" id="ProtNLM"/>
    </source>
</evidence>
<accession>A0ABU4U948</accession>
<evidence type="ECO:0000256" key="1">
    <source>
        <dbReference type="SAM" id="Phobius"/>
    </source>
</evidence>
<feature type="transmembrane region" description="Helical" evidence="1">
    <location>
        <begin position="95"/>
        <end position="119"/>
    </location>
</feature>
<keyword evidence="1" id="KW-0472">Membrane</keyword>
<evidence type="ECO:0000313" key="3">
    <source>
        <dbReference type="Proteomes" id="UP001284537"/>
    </source>
</evidence>
<feature type="transmembrane region" description="Helical" evidence="1">
    <location>
        <begin position="29"/>
        <end position="48"/>
    </location>
</feature>
<protein>
    <recommendedName>
        <fullName evidence="4">SxtJ</fullName>
    </recommendedName>
</protein>
<dbReference type="EMBL" id="JAXARY010000001">
    <property type="protein sequence ID" value="MDX8125956.1"/>
    <property type="molecule type" value="Genomic_DNA"/>
</dbReference>
<keyword evidence="1" id="KW-1133">Transmembrane helix</keyword>
<reference evidence="2 3" key="1">
    <citation type="submission" date="2023-11" db="EMBL/GenBank/DDBJ databases">
        <authorList>
            <person name="Ouyang M.-Y."/>
        </authorList>
    </citation>
    <scope>NUCLEOTIDE SEQUENCE [LARGE SCALE GENOMIC DNA]</scope>
    <source>
        <strain evidence="2 3">OY6</strain>
    </source>
</reference>
<dbReference type="RefSeq" id="WP_319960333.1">
    <property type="nucleotide sequence ID" value="NZ_JAXARY010000001.1"/>
</dbReference>
<evidence type="ECO:0000313" key="2">
    <source>
        <dbReference type="EMBL" id="MDX8125956.1"/>
    </source>
</evidence>
<proteinExistence type="predicted"/>
<comment type="caution">
    <text evidence="2">The sequence shown here is derived from an EMBL/GenBank/DDBJ whole genome shotgun (WGS) entry which is preliminary data.</text>
</comment>
<gene>
    <name evidence="2" type="ORF">QLH52_01565</name>
</gene>
<dbReference type="Proteomes" id="UP001284537">
    <property type="component" value="Unassembled WGS sequence"/>
</dbReference>
<sequence>MRKSTYKRSGYVLENSRQEENAEKPTERGFGITFSVVFLMIAFIRLYRVRDFYDYWWLTGLSLAAIFLFLAYFWMAPLRPLNNLWYRLGLVLSYLINPVIMGAVFLLTILPVGLLMRLLRRDLLKLRFDRKAPTYWQNRPLIVVKQENMNNQF</sequence>
<name>A0ABU4U948_9GAMM</name>